<name>A0A512IGM8_9MICC</name>
<feature type="signal peptide" evidence="1">
    <location>
        <begin position="1"/>
        <end position="26"/>
    </location>
</feature>
<comment type="caution">
    <text evidence="2">The sequence shown here is derived from an EMBL/GenBank/DDBJ whole genome shotgun (WGS) entry which is preliminary data.</text>
</comment>
<dbReference type="RefSeq" id="WP_062735828.1">
    <property type="nucleotide sequence ID" value="NZ_BJZS01000099.1"/>
</dbReference>
<protein>
    <submittedName>
        <fullName evidence="2">Uncharacterized protein</fullName>
    </submittedName>
</protein>
<evidence type="ECO:0000313" key="3">
    <source>
        <dbReference type="Proteomes" id="UP000321103"/>
    </source>
</evidence>
<dbReference type="Proteomes" id="UP000321103">
    <property type="component" value="Unassembled WGS sequence"/>
</dbReference>
<feature type="chain" id="PRO_5021981814" evidence="1">
    <location>
        <begin position="27"/>
        <end position="215"/>
    </location>
</feature>
<accession>A0A512IGM8</accession>
<dbReference type="EMBL" id="BJZS01000099">
    <property type="protein sequence ID" value="GEO96828.1"/>
    <property type="molecule type" value="Genomic_DNA"/>
</dbReference>
<gene>
    <name evidence="2" type="ORF">KTU01_29510</name>
</gene>
<keyword evidence="3" id="KW-1185">Reference proteome</keyword>
<evidence type="ECO:0000313" key="2">
    <source>
        <dbReference type="EMBL" id="GEO96828.1"/>
    </source>
</evidence>
<dbReference type="AlphaFoldDB" id="A0A512IGM8"/>
<reference evidence="2 3" key="1">
    <citation type="submission" date="2019-07" db="EMBL/GenBank/DDBJ databases">
        <title>Whole genome shotgun sequence of Kocuria turfanensis NBRC 107627.</title>
        <authorList>
            <person name="Hosoyama A."/>
            <person name="Uohara A."/>
            <person name="Ohji S."/>
            <person name="Ichikawa N."/>
        </authorList>
    </citation>
    <scope>NUCLEOTIDE SEQUENCE [LARGE SCALE GENOMIC DNA]</scope>
    <source>
        <strain evidence="2 3">NBRC 107627</strain>
    </source>
</reference>
<proteinExistence type="predicted"/>
<sequence>MPSTSRLMATTAAGLMATAVPLSAGAAAEDPAAEPWPPASTHGAFLPLPPVAYEPRTLPACDSELTLTAGDVREVEYRALVTEDGDTVVQYRGAATVDVTRASDGATLDELDVSGTGFETVSADTTTLTFDHDGPSLVIAFDEVEAAALAEAGLPEAFVHLDGTLTETVVFAGPTDEATEVPAVVSAEITENTTEYVFDLCDLLDQAAAPARPGA</sequence>
<keyword evidence="1" id="KW-0732">Signal</keyword>
<evidence type="ECO:0000256" key="1">
    <source>
        <dbReference type="SAM" id="SignalP"/>
    </source>
</evidence>
<dbReference type="STRING" id="388357.GCA_001580365_02266"/>
<organism evidence="2 3">
    <name type="scientific">Kocuria turfanensis</name>
    <dbReference type="NCBI Taxonomy" id="388357"/>
    <lineage>
        <taxon>Bacteria</taxon>
        <taxon>Bacillati</taxon>
        <taxon>Actinomycetota</taxon>
        <taxon>Actinomycetes</taxon>
        <taxon>Micrococcales</taxon>
        <taxon>Micrococcaceae</taxon>
        <taxon>Kocuria</taxon>
    </lineage>
</organism>